<comment type="subcellular location">
    <subcellularLocation>
        <location evidence="1">Nucleus</location>
    </subcellularLocation>
</comment>
<evidence type="ECO:0000313" key="5">
    <source>
        <dbReference type="Proteomes" id="UP000593564"/>
    </source>
</evidence>
<dbReference type="PANTHER" id="PTHR13486:SF2">
    <property type="entry name" value="SPLICING FACTOR C9ORF78"/>
    <property type="match status" value="1"/>
</dbReference>
<dbReference type="InterPro" id="IPR010756">
    <property type="entry name" value="Tls1-like"/>
</dbReference>
<proteinExistence type="inferred from homology"/>
<dbReference type="Proteomes" id="UP000593564">
    <property type="component" value="Unassembled WGS sequence"/>
</dbReference>
<evidence type="ECO:0000256" key="2">
    <source>
        <dbReference type="ARBA" id="ARBA00007643"/>
    </source>
</evidence>
<keyword evidence="5" id="KW-1185">Reference proteome</keyword>
<name>A0A7J7HR14_CAMSI</name>
<reference evidence="4 5" key="2">
    <citation type="submission" date="2020-07" db="EMBL/GenBank/DDBJ databases">
        <title>Genome assembly of wild tea tree DASZ reveals pedigree and selection history of tea varieties.</title>
        <authorList>
            <person name="Zhang W."/>
        </authorList>
    </citation>
    <scope>NUCLEOTIDE SEQUENCE [LARGE SCALE GENOMIC DNA]</scope>
    <source>
        <strain evidence="5">cv. G240</strain>
        <tissue evidence="4">Leaf</tissue>
    </source>
</reference>
<protein>
    <submittedName>
        <fullName evidence="4">Uncharacterized protein</fullName>
    </submittedName>
</protein>
<comment type="caution">
    <text evidence="4">The sequence shown here is derived from an EMBL/GenBank/DDBJ whole genome shotgun (WGS) entry which is preliminary data.</text>
</comment>
<dbReference type="EMBL" id="JACBKZ010000003">
    <property type="protein sequence ID" value="KAF5954661.1"/>
    <property type="molecule type" value="Genomic_DNA"/>
</dbReference>
<comment type="similarity">
    <text evidence="2">Belongs to the TLS1 family.</text>
</comment>
<evidence type="ECO:0000256" key="1">
    <source>
        <dbReference type="ARBA" id="ARBA00004123"/>
    </source>
</evidence>
<gene>
    <name evidence="4" type="ORF">HYC85_007517</name>
</gene>
<evidence type="ECO:0000256" key="3">
    <source>
        <dbReference type="ARBA" id="ARBA00023242"/>
    </source>
</evidence>
<dbReference type="PANTHER" id="PTHR13486">
    <property type="entry name" value="TELOMERE LENGTH AND SILENCING PROTEIN 1 TLS1 FAMILY MEMBER"/>
    <property type="match status" value="1"/>
</dbReference>
<dbReference type="GO" id="GO:0005681">
    <property type="term" value="C:spliceosomal complex"/>
    <property type="evidence" value="ECO:0007669"/>
    <property type="project" value="TreeGrafter"/>
</dbReference>
<organism evidence="4 5">
    <name type="scientific">Camellia sinensis</name>
    <name type="common">Tea plant</name>
    <name type="synonym">Thea sinensis</name>
    <dbReference type="NCBI Taxonomy" id="4442"/>
    <lineage>
        <taxon>Eukaryota</taxon>
        <taxon>Viridiplantae</taxon>
        <taxon>Streptophyta</taxon>
        <taxon>Embryophyta</taxon>
        <taxon>Tracheophyta</taxon>
        <taxon>Spermatophyta</taxon>
        <taxon>Magnoliopsida</taxon>
        <taxon>eudicotyledons</taxon>
        <taxon>Gunneridae</taxon>
        <taxon>Pentapetalae</taxon>
        <taxon>asterids</taxon>
        <taxon>Ericales</taxon>
        <taxon>Theaceae</taxon>
        <taxon>Camellia</taxon>
    </lineage>
</organism>
<keyword evidence="3" id="KW-0539">Nucleus</keyword>
<dbReference type="AlphaFoldDB" id="A0A7J7HR14"/>
<evidence type="ECO:0000313" key="4">
    <source>
        <dbReference type="EMBL" id="KAF5954661.1"/>
    </source>
</evidence>
<dbReference type="GO" id="GO:0000398">
    <property type="term" value="P:mRNA splicing, via spliceosome"/>
    <property type="evidence" value="ECO:0007669"/>
    <property type="project" value="TreeGrafter"/>
</dbReference>
<accession>A0A7J7HR14</accession>
<sequence>MHDAKLSSKPIAMFETSLRYVEQELAKKRGKNVDVANQVENEVKHAEDELYKIPEHLKPPILADKLPSHEYDLLLCASRIATGPFFSLRMTEGRLRTYNIIFVCGAVRAV</sequence>
<reference evidence="5" key="1">
    <citation type="journal article" date="2020" name="Nat. Commun.">
        <title>Genome assembly of wild tea tree DASZ reveals pedigree and selection history of tea varieties.</title>
        <authorList>
            <person name="Zhang W."/>
            <person name="Zhang Y."/>
            <person name="Qiu H."/>
            <person name="Guo Y."/>
            <person name="Wan H."/>
            <person name="Zhang X."/>
            <person name="Scossa F."/>
            <person name="Alseekh S."/>
            <person name="Zhang Q."/>
            <person name="Wang P."/>
            <person name="Xu L."/>
            <person name="Schmidt M.H."/>
            <person name="Jia X."/>
            <person name="Li D."/>
            <person name="Zhu A."/>
            <person name="Guo F."/>
            <person name="Chen W."/>
            <person name="Ni D."/>
            <person name="Usadel B."/>
            <person name="Fernie A.R."/>
            <person name="Wen W."/>
        </authorList>
    </citation>
    <scope>NUCLEOTIDE SEQUENCE [LARGE SCALE GENOMIC DNA]</scope>
    <source>
        <strain evidence="5">cv. G240</strain>
    </source>
</reference>